<evidence type="ECO:0000256" key="1">
    <source>
        <dbReference type="SAM" id="Phobius"/>
    </source>
</evidence>
<keyword evidence="3" id="KW-1185">Reference proteome</keyword>
<name>A0A8S9ZMG3_9BILA</name>
<sequence length="151" mass="17831">VVNFSWPNILDYNNTLVGAKYQCWIQQQAGIDVNKNNLNMSNKKLLIFNIHIVKKICHTPFYCFVWDMDHISIYLWIMIDDVNYIFNYFYLNVIIALPLVVVSNSLSFLLIQTTLHNFKLSRLLFSIRNLDGINFVVNFSWPNILDYNNSK</sequence>
<proteinExistence type="predicted"/>
<evidence type="ECO:0000313" key="3">
    <source>
        <dbReference type="Proteomes" id="UP000605970"/>
    </source>
</evidence>
<evidence type="ECO:0000313" key="2">
    <source>
        <dbReference type="EMBL" id="KAF7634453.1"/>
    </source>
</evidence>
<keyword evidence="1" id="KW-0812">Transmembrane</keyword>
<reference evidence="2" key="1">
    <citation type="journal article" date="2020" name="Ecol. Evol.">
        <title>Genome structure and content of the rice root-knot nematode (Meloidogyne graminicola).</title>
        <authorList>
            <person name="Phan N.T."/>
            <person name="Danchin E.G.J."/>
            <person name="Klopp C."/>
            <person name="Perfus-Barbeoch L."/>
            <person name="Kozlowski D.K."/>
            <person name="Koutsovoulos G.D."/>
            <person name="Lopez-Roques C."/>
            <person name="Bouchez O."/>
            <person name="Zahm M."/>
            <person name="Besnard G."/>
            <person name="Bellafiore S."/>
        </authorList>
    </citation>
    <scope>NUCLEOTIDE SEQUENCE</scope>
    <source>
        <strain evidence="2">VN-18</strain>
    </source>
</reference>
<keyword evidence="1" id="KW-0472">Membrane</keyword>
<keyword evidence="1" id="KW-1133">Transmembrane helix</keyword>
<protein>
    <submittedName>
        <fullName evidence="2">Uncharacterized protein</fullName>
    </submittedName>
</protein>
<dbReference type="Proteomes" id="UP000605970">
    <property type="component" value="Unassembled WGS sequence"/>
</dbReference>
<organism evidence="2 3">
    <name type="scientific">Meloidogyne graminicola</name>
    <dbReference type="NCBI Taxonomy" id="189291"/>
    <lineage>
        <taxon>Eukaryota</taxon>
        <taxon>Metazoa</taxon>
        <taxon>Ecdysozoa</taxon>
        <taxon>Nematoda</taxon>
        <taxon>Chromadorea</taxon>
        <taxon>Rhabditida</taxon>
        <taxon>Tylenchina</taxon>
        <taxon>Tylenchomorpha</taxon>
        <taxon>Tylenchoidea</taxon>
        <taxon>Meloidogynidae</taxon>
        <taxon>Meloidogyninae</taxon>
        <taxon>Meloidogyne</taxon>
    </lineage>
</organism>
<dbReference type="EMBL" id="JABEBT010000057">
    <property type="protein sequence ID" value="KAF7634453.1"/>
    <property type="molecule type" value="Genomic_DNA"/>
</dbReference>
<feature type="transmembrane region" description="Helical" evidence="1">
    <location>
        <begin position="85"/>
        <end position="111"/>
    </location>
</feature>
<gene>
    <name evidence="2" type="ORF">Mgra_00006122</name>
</gene>
<comment type="caution">
    <text evidence="2">The sequence shown here is derived from an EMBL/GenBank/DDBJ whole genome shotgun (WGS) entry which is preliminary data.</text>
</comment>
<feature type="non-terminal residue" evidence="2">
    <location>
        <position position="1"/>
    </location>
</feature>
<accession>A0A8S9ZMG3</accession>
<dbReference type="AlphaFoldDB" id="A0A8S9ZMG3"/>
<feature type="non-terminal residue" evidence="2">
    <location>
        <position position="151"/>
    </location>
</feature>